<keyword evidence="2" id="KW-1185">Reference proteome</keyword>
<comment type="caution">
    <text evidence="1">The sequence shown here is derived from an EMBL/GenBank/DDBJ whole genome shotgun (WGS) entry which is preliminary data.</text>
</comment>
<dbReference type="AlphaFoldDB" id="A0A7W2R4K0"/>
<organism evidence="1 2">
    <name type="scientific">Gelidibacter maritimus</name>
    <dbReference type="NCBI Taxonomy" id="2761487"/>
    <lineage>
        <taxon>Bacteria</taxon>
        <taxon>Pseudomonadati</taxon>
        <taxon>Bacteroidota</taxon>
        <taxon>Flavobacteriia</taxon>
        <taxon>Flavobacteriales</taxon>
        <taxon>Flavobacteriaceae</taxon>
        <taxon>Gelidibacter</taxon>
    </lineage>
</organism>
<gene>
    <name evidence="1" type="ORF">H3Z82_14505</name>
</gene>
<protein>
    <submittedName>
        <fullName evidence="1">Uncharacterized protein</fullName>
    </submittedName>
</protein>
<dbReference type="EMBL" id="JACGLT010000012">
    <property type="protein sequence ID" value="MBA6153942.1"/>
    <property type="molecule type" value="Genomic_DNA"/>
</dbReference>
<reference evidence="1 2" key="1">
    <citation type="submission" date="2020-07" db="EMBL/GenBank/DDBJ databases">
        <title>Bacterium isolated from marine sediment.</title>
        <authorList>
            <person name="Shang D."/>
        </authorList>
    </citation>
    <scope>NUCLEOTIDE SEQUENCE [LARGE SCALE GENOMIC DNA]</scope>
    <source>
        <strain evidence="1 2">F6074</strain>
    </source>
</reference>
<sequence>MVTIVDYKTYQREEDGSDFHVLIVQGGLEAVKSRQTNNTYLTARTARVSCTFNEATCKSLIGSQLPGAIKKVAVAPYEYAIPETGEIVSLSHNYCFVSEEEAVIQDHYVISEEVN</sequence>
<evidence type="ECO:0000313" key="2">
    <source>
        <dbReference type="Proteomes" id="UP000541857"/>
    </source>
</evidence>
<name>A0A7W2R4K0_9FLAO</name>
<dbReference type="Proteomes" id="UP000541857">
    <property type="component" value="Unassembled WGS sequence"/>
</dbReference>
<proteinExistence type="predicted"/>
<evidence type="ECO:0000313" key="1">
    <source>
        <dbReference type="EMBL" id="MBA6153942.1"/>
    </source>
</evidence>
<accession>A0A7W2R4K0</accession>
<dbReference type="RefSeq" id="WP_182206228.1">
    <property type="nucleotide sequence ID" value="NZ_JACGLT010000012.1"/>
</dbReference>